<dbReference type="Pfam" id="PF04193">
    <property type="entry name" value="PQ-loop"/>
    <property type="match status" value="1"/>
</dbReference>
<feature type="transmembrane region" description="Helical" evidence="6">
    <location>
        <begin position="76"/>
        <end position="94"/>
    </location>
</feature>
<keyword evidence="8" id="KW-1185">Reference proteome</keyword>
<keyword evidence="2 6" id="KW-0812">Transmembrane</keyword>
<keyword evidence="4 6" id="KW-0472">Membrane</keyword>
<sequence length="308" mass="34270">MANTATANPAATALATVGTVFWCIQLIPQIYHNWKRKDCTGVPPHMMFLWVISGIPFAIFFLILNTNIILQVQPHLFTFFCGVGFVQSCYYPPVKMNKWKIFMITMAIILVDIGSEIGFVLWLRPLYAQGIKWPAMIFGILASVLLAIGLLPPYFELAKRQGEVVGINFVFLTLDSLGAYFSIASVCVGEMDILSIILYAVIAVLELGIFLSHIIWLCRFKWFGNGEKKQLEESSSGMWEDSSSGKITGEDGDSTSTINEKQTKLPTTEATFEVLSDDLEDVEIEEATYNKSISAIFVDPVSKNIPPV</sequence>
<dbReference type="PANTHER" id="PTHR16201:SF37">
    <property type="entry name" value="PQ-LOOP REPEAT-CONTAINING PROTEIN"/>
    <property type="match status" value="1"/>
</dbReference>
<name>A0A9P7B6J8_MAUEX</name>
<dbReference type="InterPro" id="IPR051415">
    <property type="entry name" value="LAAT-1"/>
</dbReference>
<feature type="region of interest" description="Disordered" evidence="5">
    <location>
        <begin position="234"/>
        <end position="265"/>
    </location>
</feature>
<feature type="transmembrane region" description="Helical" evidence="6">
    <location>
        <begin position="164"/>
        <end position="184"/>
    </location>
</feature>
<evidence type="ECO:0008006" key="9">
    <source>
        <dbReference type="Google" id="ProtNLM"/>
    </source>
</evidence>
<gene>
    <name evidence="7" type="ORF">C6P45_001067</name>
</gene>
<comment type="caution">
    <text evidence="7">The sequence shown here is derived from an EMBL/GenBank/DDBJ whole genome shotgun (WGS) entry which is preliminary data.</text>
</comment>
<dbReference type="OrthoDB" id="407617at2759"/>
<keyword evidence="3 6" id="KW-1133">Transmembrane helix</keyword>
<evidence type="ECO:0000256" key="2">
    <source>
        <dbReference type="ARBA" id="ARBA00022692"/>
    </source>
</evidence>
<evidence type="ECO:0000256" key="4">
    <source>
        <dbReference type="ARBA" id="ARBA00023136"/>
    </source>
</evidence>
<accession>A0A9P7B6J8</accession>
<evidence type="ECO:0000313" key="8">
    <source>
        <dbReference type="Proteomes" id="UP000750334"/>
    </source>
</evidence>
<evidence type="ECO:0000256" key="6">
    <source>
        <dbReference type="SAM" id="Phobius"/>
    </source>
</evidence>
<comment type="subcellular location">
    <subcellularLocation>
        <location evidence="1">Membrane</location>
        <topology evidence="1">Multi-pass membrane protein</topology>
    </subcellularLocation>
</comment>
<evidence type="ECO:0000256" key="5">
    <source>
        <dbReference type="SAM" id="MobiDB-lite"/>
    </source>
</evidence>
<feature type="compositionally biased region" description="Polar residues" evidence="5">
    <location>
        <begin position="254"/>
        <end position="265"/>
    </location>
</feature>
<reference evidence="7 8" key="1">
    <citation type="submission" date="2020-11" db="EMBL/GenBank/DDBJ databases">
        <title>Kefir isolates.</title>
        <authorList>
            <person name="Marcisauskas S."/>
            <person name="Kim Y."/>
            <person name="Blasche S."/>
        </authorList>
    </citation>
    <scope>NUCLEOTIDE SEQUENCE [LARGE SCALE GENOMIC DNA]</scope>
    <source>
        <strain evidence="7 8">OG2</strain>
    </source>
</reference>
<dbReference type="Gene3D" id="1.20.1280.290">
    <property type="match status" value="1"/>
</dbReference>
<feature type="transmembrane region" description="Helical" evidence="6">
    <location>
        <begin position="135"/>
        <end position="152"/>
    </location>
</feature>
<feature type="transmembrane region" description="Helical" evidence="6">
    <location>
        <begin position="196"/>
        <end position="218"/>
    </location>
</feature>
<dbReference type="SMART" id="SM00679">
    <property type="entry name" value="CTNS"/>
    <property type="match status" value="2"/>
</dbReference>
<dbReference type="EMBL" id="PUHR01000143">
    <property type="protein sequence ID" value="KAG0662648.1"/>
    <property type="molecule type" value="Genomic_DNA"/>
</dbReference>
<feature type="compositionally biased region" description="Low complexity" evidence="5">
    <location>
        <begin position="234"/>
        <end position="244"/>
    </location>
</feature>
<feature type="transmembrane region" description="Helical" evidence="6">
    <location>
        <begin position="6"/>
        <end position="27"/>
    </location>
</feature>
<feature type="transmembrane region" description="Helical" evidence="6">
    <location>
        <begin position="48"/>
        <end position="70"/>
    </location>
</feature>
<evidence type="ECO:0000313" key="7">
    <source>
        <dbReference type="EMBL" id="KAG0662648.1"/>
    </source>
</evidence>
<evidence type="ECO:0000256" key="1">
    <source>
        <dbReference type="ARBA" id="ARBA00004141"/>
    </source>
</evidence>
<feature type="transmembrane region" description="Helical" evidence="6">
    <location>
        <begin position="101"/>
        <end position="123"/>
    </location>
</feature>
<protein>
    <recommendedName>
        <fullName evidence="9">PQ-loop repeat-containing protein</fullName>
    </recommendedName>
</protein>
<dbReference type="Proteomes" id="UP000750334">
    <property type="component" value="Unassembled WGS sequence"/>
</dbReference>
<dbReference type="InterPro" id="IPR006603">
    <property type="entry name" value="PQ-loop_rpt"/>
</dbReference>
<dbReference type="PANTHER" id="PTHR16201">
    <property type="entry name" value="SEVEN TRANSMEMBRANE PROTEIN 1-RELATED"/>
    <property type="match status" value="1"/>
</dbReference>
<dbReference type="FunFam" id="1.20.1280.290:FF:000024">
    <property type="entry name" value="Putative membrane protein"/>
    <property type="match status" value="1"/>
</dbReference>
<proteinExistence type="predicted"/>
<dbReference type="AlphaFoldDB" id="A0A9P7B6J8"/>
<dbReference type="GO" id="GO:0016020">
    <property type="term" value="C:membrane"/>
    <property type="evidence" value="ECO:0007669"/>
    <property type="project" value="UniProtKB-SubCell"/>
</dbReference>
<organism evidence="7 8">
    <name type="scientific">Maudiozyma exigua</name>
    <name type="common">Yeast</name>
    <name type="synonym">Kazachstania exigua</name>
    <dbReference type="NCBI Taxonomy" id="34358"/>
    <lineage>
        <taxon>Eukaryota</taxon>
        <taxon>Fungi</taxon>
        <taxon>Dikarya</taxon>
        <taxon>Ascomycota</taxon>
        <taxon>Saccharomycotina</taxon>
        <taxon>Saccharomycetes</taxon>
        <taxon>Saccharomycetales</taxon>
        <taxon>Saccharomycetaceae</taxon>
        <taxon>Maudiozyma</taxon>
    </lineage>
</organism>
<evidence type="ECO:0000256" key="3">
    <source>
        <dbReference type="ARBA" id="ARBA00022989"/>
    </source>
</evidence>